<dbReference type="Pfam" id="PF21857">
    <property type="entry name" value="DUF6913"/>
    <property type="match status" value="1"/>
</dbReference>
<evidence type="ECO:0000313" key="1">
    <source>
        <dbReference type="EMBL" id="MCG2430781.1"/>
    </source>
</evidence>
<protein>
    <submittedName>
        <fullName evidence="1">Uncharacterized protein</fullName>
    </submittedName>
</protein>
<dbReference type="AlphaFoldDB" id="A0A9X1R1V7"/>
<gene>
    <name evidence="1" type="ORF">K8344_06590</name>
</gene>
<dbReference type="Proteomes" id="UP001139462">
    <property type="component" value="Unassembled WGS sequence"/>
</dbReference>
<dbReference type="InterPro" id="IPR054207">
    <property type="entry name" value="DUF6913"/>
</dbReference>
<keyword evidence="2" id="KW-1185">Reference proteome</keyword>
<sequence length="171" mass="20009">MLKKIKLKSLKNQTAKSLESRDFSQRNTPLRSLGFLVDESYFDDLQRFYDFGASLGLQRKDIKVFTFMETRKKLPTLRQNQITNKEFNWRGNINNQIAREFLDFDFDVLIGFTNTENDFLDALIAQSKAKFKIGFNGADERLFDLMLAVDPKNIADFKTEVTKYLKVLKKI</sequence>
<evidence type="ECO:0000313" key="2">
    <source>
        <dbReference type="Proteomes" id="UP001139462"/>
    </source>
</evidence>
<comment type="caution">
    <text evidence="1">The sequence shown here is derived from an EMBL/GenBank/DDBJ whole genome shotgun (WGS) entry which is preliminary data.</text>
</comment>
<organism evidence="1 2">
    <name type="scientific">Aequorivita xiaoshiensis</name>
    <dbReference type="NCBI Taxonomy" id="2874476"/>
    <lineage>
        <taxon>Bacteria</taxon>
        <taxon>Pseudomonadati</taxon>
        <taxon>Bacteroidota</taxon>
        <taxon>Flavobacteriia</taxon>
        <taxon>Flavobacteriales</taxon>
        <taxon>Flavobacteriaceae</taxon>
        <taxon>Aequorivita</taxon>
    </lineage>
</organism>
<dbReference type="RefSeq" id="WP_237607950.1">
    <property type="nucleotide sequence ID" value="NZ_JAIRBB010000004.1"/>
</dbReference>
<accession>A0A9X1R1V7</accession>
<dbReference type="EMBL" id="JAIRBB010000004">
    <property type="protein sequence ID" value="MCG2430781.1"/>
    <property type="molecule type" value="Genomic_DNA"/>
</dbReference>
<reference evidence="1" key="1">
    <citation type="submission" date="2021-09" db="EMBL/GenBank/DDBJ databases">
        <title>Genome of Aequorivita sp. strain F64183.</title>
        <authorList>
            <person name="Wang Y."/>
        </authorList>
    </citation>
    <scope>NUCLEOTIDE SEQUENCE</scope>
    <source>
        <strain evidence="1">F64183</strain>
    </source>
</reference>
<proteinExistence type="predicted"/>
<name>A0A9X1R1V7_9FLAO</name>